<protein>
    <recommendedName>
        <fullName evidence="3">Galactose oxidase</fullName>
    </recommendedName>
</protein>
<dbReference type="Proteomes" id="UP001194580">
    <property type="component" value="Unassembled WGS sequence"/>
</dbReference>
<evidence type="ECO:0000313" key="1">
    <source>
        <dbReference type="EMBL" id="KAG0281519.1"/>
    </source>
</evidence>
<sequence>MDPICPITSTVAAAIPSTQGGRFALTDPSTGVMYVPYGAENGTQMLVYNNGICSGSTMPANTVGLYSAWNQAKGAIYMLGTTVTTTGSKVLVFGGHSGTNPVSGNIYVFDTVTNIWKKGAGGG</sequence>
<dbReference type="EMBL" id="JAAAIL010000016">
    <property type="protein sequence ID" value="KAG0281519.1"/>
    <property type="molecule type" value="Genomic_DNA"/>
</dbReference>
<dbReference type="InterPro" id="IPR015915">
    <property type="entry name" value="Kelch-typ_b-propeller"/>
</dbReference>
<accession>A0AAD4HA78</accession>
<name>A0AAD4HA78_9FUNG</name>
<dbReference type="AlphaFoldDB" id="A0AAD4HA78"/>
<organism evidence="1 2">
    <name type="scientific">Linnemannia exigua</name>
    <dbReference type="NCBI Taxonomy" id="604196"/>
    <lineage>
        <taxon>Eukaryota</taxon>
        <taxon>Fungi</taxon>
        <taxon>Fungi incertae sedis</taxon>
        <taxon>Mucoromycota</taxon>
        <taxon>Mortierellomycotina</taxon>
        <taxon>Mortierellomycetes</taxon>
        <taxon>Mortierellales</taxon>
        <taxon>Mortierellaceae</taxon>
        <taxon>Linnemannia</taxon>
    </lineage>
</organism>
<reference evidence="1" key="1">
    <citation type="journal article" date="2020" name="Fungal Divers.">
        <title>Resolving the Mortierellaceae phylogeny through synthesis of multi-gene phylogenetics and phylogenomics.</title>
        <authorList>
            <person name="Vandepol N."/>
            <person name="Liber J."/>
            <person name="Desiro A."/>
            <person name="Na H."/>
            <person name="Kennedy M."/>
            <person name="Barry K."/>
            <person name="Grigoriev I.V."/>
            <person name="Miller A.N."/>
            <person name="O'Donnell K."/>
            <person name="Stajich J.E."/>
            <person name="Bonito G."/>
        </authorList>
    </citation>
    <scope>NUCLEOTIDE SEQUENCE</scope>
    <source>
        <strain evidence="1">NRRL 28262</strain>
    </source>
</reference>
<keyword evidence="2" id="KW-1185">Reference proteome</keyword>
<evidence type="ECO:0008006" key="3">
    <source>
        <dbReference type="Google" id="ProtNLM"/>
    </source>
</evidence>
<gene>
    <name evidence="1" type="ORF">BGZ95_002761</name>
</gene>
<dbReference type="SUPFAM" id="SSF117281">
    <property type="entry name" value="Kelch motif"/>
    <property type="match status" value="1"/>
</dbReference>
<dbReference type="Gene3D" id="2.120.10.80">
    <property type="entry name" value="Kelch-type beta propeller"/>
    <property type="match status" value="1"/>
</dbReference>
<comment type="caution">
    <text evidence="1">The sequence shown here is derived from an EMBL/GenBank/DDBJ whole genome shotgun (WGS) entry which is preliminary data.</text>
</comment>
<dbReference type="Pfam" id="PF01344">
    <property type="entry name" value="Kelch_1"/>
    <property type="match status" value="1"/>
</dbReference>
<proteinExistence type="predicted"/>
<dbReference type="InterPro" id="IPR006652">
    <property type="entry name" value="Kelch_1"/>
</dbReference>
<evidence type="ECO:0000313" key="2">
    <source>
        <dbReference type="Proteomes" id="UP001194580"/>
    </source>
</evidence>